<organism evidence="2 3">
    <name type="scientific">Cercospora kikuchii</name>
    <dbReference type="NCBI Taxonomy" id="84275"/>
    <lineage>
        <taxon>Eukaryota</taxon>
        <taxon>Fungi</taxon>
        <taxon>Dikarya</taxon>
        <taxon>Ascomycota</taxon>
        <taxon>Pezizomycotina</taxon>
        <taxon>Dothideomycetes</taxon>
        <taxon>Dothideomycetidae</taxon>
        <taxon>Mycosphaerellales</taxon>
        <taxon>Mycosphaerellaceae</taxon>
        <taxon>Cercospora</taxon>
    </lineage>
</organism>
<dbReference type="SUPFAM" id="SSF53098">
    <property type="entry name" value="Ribonuclease H-like"/>
    <property type="match status" value="1"/>
</dbReference>
<feature type="domain" description="RNase H type-1" evidence="1">
    <location>
        <begin position="22"/>
        <end position="167"/>
    </location>
</feature>
<dbReference type="GO" id="GO:0004523">
    <property type="term" value="F:RNA-DNA hybrid ribonuclease activity"/>
    <property type="evidence" value="ECO:0007669"/>
    <property type="project" value="InterPro"/>
</dbReference>
<gene>
    <name evidence="2" type="ORF">CKM354_001291100</name>
</gene>
<keyword evidence="3" id="KW-1185">Reference proteome</keyword>
<dbReference type="GO" id="GO:0003676">
    <property type="term" value="F:nucleic acid binding"/>
    <property type="evidence" value="ECO:0007669"/>
    <property type="project" value="InterPro"/>
</dbReference>
<evidence type="ECO:0000313" key="2">
    <source>
        <dbReference type="EMBL" id="GIZ49894.1"/>
    </source>
</evidence>
<dbReference type="InterPro" id="IPR012337">
    <property type="entry name" value="RNaseH-like_sf"/>
</dbReference>
<evidence type="ECO:0000313" key="3">
    <source>
        <dbReference type="Proteomes" id="UP000825890"/>
    </source>
</evidence>
<dbReference type="CDD" id="cd06222">
    <property type="entry name" value="RNase_H_like"/>
    <property type="match status" value="1"/>
</dbReference>
<sequence length="186" mass="20843">MAQRRHVHNFSSNYHRPEPSRVVEIFTDGSWSQQSGHGGCSFLFLDGVEWHCRAMALGHMPQGSAASGGQAARDAEKKGVLFALDFAQSNWAATGEVDVVVLRVDSTFTIGDLAWEYWRLGQTWNDPLENEIVEIIRELNGMGITVHMQHVQRALCEGNRLADDHANIARWESEIGHVDYVCFSFA</sequence>
<dbReference type="Pfam" id="PF00075">
    <property type="entry name" value="RNase_H"/>
    <property type="match status" value="1"/>
</dbReference>
<dbReference type="OrthoDB" id="3622007at2759"/>
<dbReference type="InterPro" id="IPR002156">
    <property type="entry name" value="RNaseH_domain"/>
</dbReference>
<dbReference type="EMBL" id="BOLY01000009">
    <property type="protein sequence ID" value="GIZ49894.1"/>
    <property type="molecule type" value="Genomic_DNA"/>
</dbReference>
<dbReference type="InterPro" id="IPR036397">
    <property type="entry name" value="RNaseH_sf"/>
</dbReference>
<dbReference type="AlphaFoldDB" id="A0A9P3FN21"/>
<evidence type="ECO:0000259" key="1">
    <source>
        <dbReference type="Pfam" id="PF00075"/>
    </source>
</evidence>
<comment type="caution">
    <text evidence="2">The sequence shown here is derived from an EMBL/GenBank/DDBJ whole genome shotgun (WGS) entry which is preliminary data.</text>
</comment>
<name>A0A9P3FN21_9PEZI</name>
<protein>
    <recommendedName>
        <fullName evidence="1">RNase H type-1 domain-containing protein</fullName>
    </recommendedName>
</protein>
<dbReference type="GeneID" id="68298486"/>
<dbReference type="RefSeq" id="XP_044664381.1">
    <property type="nucleotide sequence ID" value="XM_044808446.1"/>
</dbReference>
<dbReference type="InterPro" id="IPR044730">
    <property type="entry name" value="RNase_H-like_dom_plant"/>
</dbReference>
<proteinExistence type="predicted"/>
<reference evidence="2 3" key="1">
    <citation type="submission" date="2021-01" db="EMBL/GenBank/DDBJ databases">
        <title>Cercospora kikuchii MAFF 305040 whole genome shotgun sequence.</title>
        <authorList>
            <person name="Kashiwa T."/>
            <person name="Suzuki T."/>
        </authorList>
    </citation>
    <scope>NUCLEOTIDE SEQUENCE [LARGE SCALE GENOMIC DNA]</scope>
    <source>
        <strain evidence="2 3">MAFF 305040</strain>
    </source>
</reference>
<accession>A0A9P3FN21</accession>
<dbReference type="Gene3D" id="3.30.420.10">
    <property type="entry name" value="Ribonuclease H-like superfamily/Ribonuclease H"/>
    <property type="match status" value="1"/>
</dbReference>
<dbReference type="Proteomes" id="UP000825890">
    <property type="component" value="Unassembled WGS sequence"/>
</dbReference>